<keyword evidence="1" id="KW-0862">Zinc</keyword>
<keyword evidence="1" id="KW-0479">Metal-binding</keyword>
<reference evidence="3" key="2">
    <citation type="submission" date="2022-01" db="EMBL/GenBank/DDBJ databases">
        <authorList>
            <person name="Yamashiro T."/>
            <person name="Shiraishi A."/>
            <person name="Satake H."/>
            <person name="Nakayama K."/>
        </authorList>
    </citation>
    <scope>NUCLEOTIDE SEQUENCE</scope>
</reference>
<sequence>MQADQGMLHLLMMQTSEPIYDERANELRICVFNANHDSCVTKFLNEVNSRAKVPSNKTTKRYIPVEQTSCRCQKEDPKDTVFKQKGSFCYHEKTMTHRSCLRWKPTGKIFKTVGLRWVPTGKIFTSSTTKVDSEPQNGSNDDITNQYECKQTLDVSAGKKLDRNGQRVGFDNSKVECYNCHKNGHFSRECRFLRNQENKGRENNTRTIAVETPTQNALIAQDGIRGYDWSYQAKEEQPTNHALMAFTSSGSSSSLDYEVDSCSKTCVKAYATLKEQYDNLSSDYKKSQFNLVSVSLKILSRTRKLNLYLLVVVIG</sequence>
<organism evidence="3 4">
    <name type="scientific">Tanacetum coccineum</name>
    <dbReference type="NCBI Taxonomy" id="301880"/>
    <lineage>
        <taxon>Eukaryota</taxon>
        <taxon>Viridiplantae</taxon>
        <taxon>Streptophyta</taxon>
        <taxon>Embryophyta</taxon>
        <taxon>Tracheophyta</taxon>
        <taxon>Spermatophyta</taxon>
        <taxon>Magnoliopsida</taxon>
        <taxon>eudicotyledons</taxon>
        <taxon>Gunneridae</taxon>
        <taxon>Pentapetalae</taxon>
        <taxon>asterids</taxon>
        <taxon>campanulids</taxon>
        <taxon>Asterales</taxon>
        <taxon>Asteraceae</taxon>
        <taxon>Asteroideae</taxon>
        <taxon>Anthemideae</taxon>
        <taxon>Anthemidinae</taxon>
        <taxon>Tanacetum</taxon>
    </lineage>
</organism>
<dbReference type="InterPro" id="IPR001878">
    <property type="entry name" value="Znf_CCHC"/>
</dbReference>
<evidence type="ECO:0000259" key="2">
    <source>
        <dbReference type="PROSITE" id="PS50158"/>
    </source>
</evidence>
<protein>
    <submittedName>
        <fullName evidence="3">Ribonuclease H-like domain-containing protein</fullName>
    </submittedName>
</protein>
<evidence type="ECO:0000256" key="1">
    <source>
        <dbReference type="PROSITE-ProRule" id="PRU00047"/>
    </source>
</evidence>
<dbReference type="InterPro" id="IPR036875">
    <property type="entry name" value="Znf_CCHC_sf"/>
</dbReference>
<comment type="caution">
    <text evidence="3">The sequence shown here is derived from an EMBL/GenBank/DDBJ whole genome shotgun (WGS) entry which is preliminary data.</text>
</comment>
<keyword evidence="4" id="KW-1185">Reference proteome</keyword>
<dbReference type="EMBL" id="BQNB010009561">
    <property type="protein sequence ID" value="GJS65199.1"/>
    <property type="molecule type" value="Genomic_DNA"/>
</dbReference>
<feature type="domain" description="CCHC-type" evidence="2">
    <location>
        <begin position="177"/>
        <end position="191"/>
    </location>
</feature>
<evidence type="ECO:0000313" key="4">
    <source>
        <dbReference type="Proteomes" id="UP001151760"/>
    </source>
</evidence>
<accession>A0ABQ4XIR0</accession>
<dbReference type="Proteomes" id="UP001151760">
    <property type="component" value="Unassembled WGS sequence"/>
</dbReference>
<evidence type="ECO:0000313" key="3">
    <source>
        <dbReference type="EMBL" id="GJS65199.1"/>
    </source>
</evidence>
<gene>
    <name evidence="3" type="ORF">Tco_0679763</name>
</gene>
<dbReference type="SMART" id="SM00343">
    <property type="entry name" value="ZnF_C2HC"/>
    <property type="match status" value="1"/>
</dbReference>
<dbReference type="Pfam" id="PF00098">
    <property type="entry name" value="zf-CCHC"/>
    <property type="match status" value="1"/>
</dbReference>
<name>A0ABQ4XIR0_9ASTR</name>
<proteinExistence type="predicted"/>
<dbReference type="Gene3D" id="4.10.60.10">
    <property type="entry name" value="Zinc finger, CCHC-type"/>
    <property type="match status" value="1"/>
</dbReference>
<keyword evidence="1" id="KW-0863">Zinc-finger</keyword>
<dbReference type="SUPFAM" id="SSF57756">
    <property type="entry name" value="Retrovirus zinc finger-like domains"/>
    <property type="match status" value="1"/>
</dbReference>
<reference evidence="3" key="1">
    <citation type="journal article" date="2022" name="Int. J. Mol. Sci.">
        <title>Draft Genome of Tanacetum Coccineum: Genomic Comparison of Closely Related Tanacetum-Family Plants.</title>
        <authorList>
            <person name="Yamashiro T."/>
            <person name="Shiraishi A."/>
            <person name="Nakayama K."/>
            <person name="Satake H."/>
        </authorList>
    </citation>
    <scope>NUCLEOTIDE SEQUENCE</scope>
</reference>
<dbReference type="PROSITE" id="PS50158">
    <property type="entry name" value="ZF_CCHC"/>
    <property type="match status" value="1"/>
</dbReference>